<feature type="binding site" evidence="5">
    <location>
        <begin position="108"/>
        <end position="111"/>
    </location>
    <ligand>
        <name>(6S)-5,6,7,8-tetrahydrofolate</name>
        <dbReference type="ChEBI" id="CHEBI:57453"/>
    </ligand>
</feature>
<proteinExistence type="inferred from homology"/>
<comment type="catalytic activity">
    <reaction evidence="5">
        <text>L-methionyl-tRNA(fMet) + (6R)-10-formyltetrahydrofolate = N-formyl-L-methionyl-tRNA(fMet) + (6S)-5,6,7,8-tetrahydrofolate + H(+)</text>
        <dbReference type="Rhea" id="RHEA:24380"/>
        <dbReference type="Rhea" id="RHEA-COMP:9952"/>
        <dbReference type="Rhea" id="RHEA-COMP:9953"/>
        <dbReference type="ChEBI" id="CHEBI:15378"/>
        <dbReference type="ChEBI" id="CHEBI:57453"/>
        <dbReference type="ChEBI" id="CHEBI:78530"/>
        <dbReference type="ChEBI" id="CHEBI:78844"/>
        <dbReference type="ChEBI" id="CHEBI:195366"/>
        <dbReference type="EC" id="2.1.2.9"/>
    </reaction>
</comment>
<dbReference type="InterPro" id="IPR044135">
    <property type="entry name" value="Met-tRNA-FMT_C"/>
</dbReference>
<evidence type="ECO:0000259" key="7">
    <source>
        <dbReference type="Pfam" id="PF00551"/>
    </source>
</evidence>
<name>A0ABW5XCI1_9MICO</name>
<gene>
    <name evidence="5 9" type="primary">fmt</name>
    <name evidence="9" type="ORF">ACFSYH_03335</name>
</gene>
<evidence type="ECO:0000256" key="4">
    <source>
        <dbReference type="ARBA" id="ARBA00022917"/>
    </source>
</evidence>
<dbReference type="Proteomes" id="UP001597391">
    <property type="component" value="Unassembled WGS sequence"/>
</dbReference>
<keyword evidence="3 5" id="KW-0808">Transferase</keyword>
<evidence type="ECO:0000256" key="3">
    <source>
        <dbReference type="ARBA" id="ARBA00022679"/>
    </source>
</evidence>
<dbReference type="Pfam" id="PF00551">
    <property type="entry name" value="Formyl_trans_N"/>
    <property type="match status" value="1"/>
</dbReference>
<comment type="similarity">
    <text evidence="1 5">Belongs to the Fmt family.</text>
</comment>
<protein>
    <recommendedName>
        <fullName evidence="2 5">Methionyl-tRNA formyltransferase</fullName>
        <ecNumber evidence="2 5">2.1.2.9</ecNumber>
    </recommendedName>
</protein>
<dbReference type="InterPro" id="IPR011034">
    <property type="entry name" value="Formyl_transferase-like_C_sf"/>
</dbReference>
<dbReference type="SUPFAM" id="SSF53328">
    <property type="entry name" value="Formyltransferase"/>
    <property type="match status" value="1"/>
</dbReference>
<feature type="compositionally biased region" description="Polar residues" evidence="6">
    <location>
        <begin position="311"/>
        <end position="323"/>
    </location>
</feature>
<dbReference type="NCBIfam" id="TIGR00460">
    <property type="entry name" value="fmt"/>
    <property type="match status" value="1"/>
</dbReference>
<dbReference type="SUPFAM" id="SSF50486">
    <property type="entry name" value="FMT C-terminal domain-like"/>
    <property type="match status" value="1"/>
</dbReference>
<dbReference type="GO" id="GO:0004479">
    <property type="term" value="F:methionyl-tRNA formyltransferase activity"/>
    <property type="evidence" value="ECO:0007669"/>
    <property type="project" value="UniProtKB-EC"/>
</dbReference>
<evidence type="ECO:0000259" key="8">
    <source>
        <dbReference type="Pfam" id="PF02911"/>
    </source>
</evidence>
<dbReference type="PANTHER" id="PTHR11138:SF5">
    <property type="entry name" value="METHIONYL-TRNA FORMYLTRANSFERASE, MITOCHONDRIAL"/>
    <property type="match status" value="1"/>
</dbReference>
<feature type="region of interest" description="Disordered" evidence="6">
    <location>
        <begin position="304"/>
        <end position="323"/>
    </location>
</feature>
<dbReference type="Pfam" id="PF02911">
    <property type="entry name" value="Formyl_trans_C"/>
    <property type="match status" value="1"/>
</dbReference>
<organism evidence="9 10">
    <name type="scientific">Populibacterium corticicola</name>
    <dbReference type="NCBI Taxonomy" id="1812826"/>
    <lineage>
        <taxon>Bacteria</taxon>
        <taxon>Bacillati</taxon>
        <taxon>Actinomycetota</taxon>
        <taxon>Actinomycetes</taxon>
        <taxon>Micrococcales</taxon>
        <taxon>Jonesiaceae</taxon>
        <taxon>Populibacterium</taxon>
    </lineage>
</organism>
<dbReference type="CDD" id="cd08704">
    <property type="entry name" value="Met_tRNA_FMT_C"/>
    <property type="match status" value="1"/>
</dbReference>
<reference evidence="10" key="1">
    <citation type="journal article" date="2019" name="Int. J. Syst. Evol. Microbiol.">
        <title>The Global Catalogue of Microorganisms (GCM) 10K type strain sequencing project: providing services to taxonomists for standard genome sequencing and annotation.</title>
        <authorList>
            <consortium name="The Broad Institute Genomics Platform"/>
            <consortium name="The Broad Institute Genome Sequencing Center for Infectious Disease"/>
            <person name="Wu L."/>
            <person name="Ma J."/>
        </authorList>
    </citation>
    <scope>NUCLEOTIDE SEQUENCE [LARGE SCALE GENOMIC DNA]</scope>
    <source>
        <strain evidence="10">KCTC 33576</strain>
    </source>
</reference>
<evidence type="ECO:0000256" key="6">
    <source>
        <dbReference type="SAM" id="MobiDB-lite"/>
    </source>
</evidence>
<evidence type="ECO:0000256" key="2">
    <source>
        <dbReference type="ARBA" id="ARBA00012261"/>
    </source>
</evidence>
<dbReference type="InterPro" id="IPR036477">
    <property type="entry name" value="Formyl_transf_N_sf"/>
</dbReference>
<dbReference type="EC" id="2.1.2.9" evidence="2 5"/>
<feature type="domain" description="Formyl transferase C-terminal" evidence="8">
    <location>
        <begin position="203"/>
        <end position="303"/>
    </location>
</feature>
<feature type="domain" description="Formyl transferase N-terminal" evidence="7">
    <location>
        <begin position="2"/>
        <end position="176"/>
    </location>
</feature>
<evidence type="ECO:0000313" key="9">
    <source>
        <dbReference type="EMBL" id="MFD2839598.1"/>
    </source>
</evidence>
<dbReference type="PANTHER" id="PTHR11138">
    <property type="entry name" value="METHIONYL-TRNA FORMYLTRANSFERASE"/>
    <property type="match status" value="1"/>
</dbReference>
<dbReference type="Gene3D" id="3.40.50.12230">
    <property type="match status" value="1"/>
</dbReference>
<dbReference type="InterPro" id="IPR002376">
    <property type="entry name" value="Formyl_transf_N"/>
</dbReference>
<dbReference type="EMBL" id="JBHUOP010000001">
    <property type="protein sequence ID" value="MFD2839598.1"/>
    <property type="molecule type" value="Genomic_DNA"/>
</dbReference>
<comment type="caution">
    <text evidence="9">The sequence shown here is derived from an EMBL/GenBank/DDBJ whole genome shotgun (WGS) entry which is preliminary data.</text>
</comment>
<comment type="function">
    <text evidence="5">Attaches a formyl group to the free amino group of methionyl-tRNA(fMet). The formyl group appears to play a dual role in the initiator identity of N-formylmethionyl-tRNA by promoting its recognition by IF2 and preventing the misappropriation of this tRNA by the elongation apparatus.</text>
</comment>
<keyword evidence="10" id="KW-1185">Reference proteome</keyword>
<dbReference type="RefSeq" id="WP_377465091.1">
    <property type="nucleotide sequence ID" value="NZ_JBHUOP010000001.1"/>
</dbReference>
<dbReference type="CDD" id="cd08646">
    <property type="entry name" value="FMT_core_Met-tRNA-FMT_N"/>
    <property type="match status" value="1"/>
</dbReference>
<keyword evidence="4 5" id="KW-0648">Protein biosynthesis</keyword>
<accession>A0ABW5XCI1</accession>
<dbReference type="HAMAP" id="MF_00182">
    <property type="entry name" value="Formyl_trans"/>
    <property type="match status" value="1"/>
</dbReference>
<dbReference type="InterPro" id="IPR005794">
    <property type="entry name" value="Fmt"/>
</dbReference>
<evidence type="ECO:0000313" key="10">
    <source>
        <dbReference type="Proteomes" id="UP001597391"/>
    </source>
</evidence>
<evidence type="ECO:0000256" key="5">
    <source>
        <dbReference type="HAMAP-Rule" id="MF_00182"/>
    </source>
</evidence>
<sequence length="323" mass="33959">MRLLFAGTPDVAVPALRALHESDHEVVAVLTRADAKQGRGRKLVPSPVKQAAEELGIPVITERPRSEGFVELIKELQVDCAAVVAYGEILPKSVLDVIEHGWINLHFSLLPAWRGAAPVQRAIMAGDEVTGASTFRIEEGLDTGPVYGTMTETIRRTDTSGELLGRLAESGSGLLVGTMDAIADGSIVPVPQPNDGVSHAAKILVADALVDWTRPTHIVDRTIRGASPAPGAWTMLSDGSRLGIGPLASAPRGVELPENLTPGQLSVTKKHVFVGTGSGTAVLSQVTPVGKKPMNAADWARGARLEPDTILGQSDGSSHQGEQ</sequence>
<dbReference type="InterPro" id="IPR041711">
    <property type="entry name" value="Met-tRNA-FMT_N"/>
</dbReference>
<dbReference type="InterPro" id="IPR005793">
    <property type="entry name" value="Formyl_trans_C"/>
</dbReference>
<evidence type="ECO:0000256" key="1">
    <source>
        <dbReference type="ARBA" id="ARBA00010699"/>
    </source>
</evidence>